<evidence type="ECO:0000313" key="6">
    <source>
        <dbReference type="Proteomes" id="UP000184731"/>
    </source>
</evidence>
<name>A0A1L4CYR6_9BACT</name>
<dbReference type="GO" id="GO:0008616">
    <property type="term" value="P:tRNA queuosine(34) biosynthetic process"/>
    <property type="evidence" value="ECO:0007669"/>
    <property type="project" value="UniProtKB-KW"/>
</dbReference>
<accession>A0A1L4CYR6</accession>
<dbReference type="PANTHER" id="PTHR30307">
    <property type="entry name" value="S-ADENOSYLMETHIONINE:TRNA RIBOSYLTRANSFERASE-ISOMERASE"/>
    <property type="match status" value="1"/>
</dbReference>
<evidence type="ECO:0000256" key="1">
    <source>
        <dbReference type="ARBA" id="ARBA00022490"/>
    </source>
</evidence>
<dbReference type="KEGG" id="saqi:AXG55_03945"/>
<keyword evidence="2 5" id="KW-0808">Transferase</keyword>
<dbReference type="AlphaFoldDB" id="A0A1L4CYR6"/>
<dbReference type="Proteomes" id="UP000184731">
    <property type="component" value="Chromosome"/>
</dbReference>
<dbReference type="InterPro" id="IPR042119">
    <property type="entry name" value="QueA_dom2"/>
</dbReference>
<keyword evidence="3" id="KW-0949">S-adenosyl-L-methionine</keyword>
<dbReference type="NCBIfam" id="TIGR00113">
    <property type="entry name" value="queA"/>
    <property type="match status" value="1"/>
</dbReference>
<keyword evidence="6" id="KW-1185">Reference proteome</keyword>
<evidence type="ECO:0000256" key="4">
    <source>
        <dbReference type="ARBA" id="ARBA00022785"/>
    </source>
</evidence>
<dbReference type="SUPFAM" id="SSF111337">
    <property type="entry name" value="QueA-like"/>
    <property type="match status" value="1"/>
</dbReference>
<dbReference type="InterPro" id="IPR036100">
    <property type="entry name" value="QueA_sf"/>
</dbReference>
<dbReference type="InterPro" id="IPR042118">
    <property type="entry name" value="QueA_dom1"/>
</dbReference>
<organism evidence="5 6">
    <name type="scientific">Silvanigrella aquatica</name>
    <dbReference type="NCBI Taxonomy" id="1915309"/>
    <lineage>
        <taxon>Bacteria</taxon>
        <taxon>Pseudomonadati</taxon>
        <taxon>Bdellovibrionota</taxon>
        <taxon>Oligoflexia</taxon>
        <taxon>Silvanigrellales</taxon>
        <taxon>Silvanigrellaceae</taxon>
        <taxon>Silvanigrella</taxon>
    </lineage>
</organism>
<sequence>MKTDFFNYDLPEELIAQIPLENRSESRLLVCNSNNQSIQDKMFKEIPNVLNEVFQLKKTQSKVLLIANDSRVYPARVRIRRKTGARGEVFFLETGAKKTYRCLLRPKSKLKIDEVIYADIEEEKPLFKVTNLEPPEVSIIGSVSLDDILNQYGEMPLPPYIKRDPHKNKSNINLDKERYQTIYSNMNEIGSSAAPTAGLHFTPEIISECKNSNIEFAYVTLHVGLGTFLPVMAENIESHQMHEEYYHISHNTVEKIAEYIENNWPIVFVGTTSLRTVESFFRLAFPDLNQNTIYKMGSDKKLINYLTPYSNKWLPTKIFIYPKDEKDKFIPLIGKAIITNFHQPGSTLAMLVAALMGVKFWQVFYTHAIEKKYRFFSYGDSSLLVFGANV</sequence>
<dbReference type="STRING" id="1915309.AXG55_03945"/>
<dbReference type="OrthoDB" id="5288889at2"/>
<keyword evidence="1" id="KW-0963">Cytoplasm</keyword>
<reference evidence="5 6" key="1">
    <citation type="submission" date="2016-10" db="EMBL/GenBank/DDBJ databases">
        <title>Silvanigrella aquatica sp. nov., isolated from a freshwater lake located in the Black Forest, Germany, description of Silvanigrellaceae fam. nov., Silvanigrellales ord. nov., reclassification of the order Bdellovibrionales in the class Oligoflexia, reclassification of the families Bacteriovoracaceae and Halobacteriovoraceae in the new order Bacteriovoracales ord. nov., and reclassification of the family Pseudobacteriovoracaceae in the order Oligoflexiales.</title>
        <authorList>
            <person name="Hahn M.W."/>
            <person name="Schmidt J."/>
            <person name="Koll U."/>
            <person name="Rohde M."/>
            <person name="Verbag S."/>
            <person name="Pitt A."/>
            <person name="Nakai R."/>
            <person name="Naganuma T."/>
            <person name="Lang E."/>
        </authorList>
    </citation>
    <scope>NUCLEOTIDE SEQUENCE [LARGE SCALE GENOMIC DNA]</scope>
    <source>
        <strain evidence="5 6">MWH-Nonnen-W8red</strain>
    </source>
</reference>
<dbReference type="PANTHER" id="PTHR30307:SF0">
    <property type="entry name" value="S-ADENOSYLMETHIONINE:TRNA RIBOSYLTRANSFERASE-ISOMERASE"/>
    <property type="match status" value="1"/>
</dbReference>
<proteinExistence type="predicted"/>
<gene>
    <name evidence="5" type="ORF">AXG55_03945</name>
</gene>
<dbReference type="Gene3D" id="2.40.10.240">
    <property type="entry name" value="QueA-like"/>
    <property type="match status" value="1"/>
</dbReference>
<dbReference type="RefSeq" id="WP_148696823.1">
    <property type="nucleotide sequence ID" value="NZ_CP017834.1"/>
</dbReference>
<dbReference type="Gene3D" id="3.40.1780.10">
    <property type="entry name" value="QueA-like"/>
    <property type="match status" value="1"/>
</dbReference>
<evidence type="ECO:0000256" key="2">
    <source>
        <dbReference type="ARBA" id="ARBA00022679"/>
    </source>
</evidence>
<evidence type="ECO:0000256" key="3">
    <source>
        <dbReference type="ARBA" id="ARBA00022691"/>
    </source>
</evidence>
<dbReference type="GO" id="GO:0051075">
    <property type="term" value="F:S-adenosylmethionine:tRNA ribosyltransferase-isomerase activity"/>
    <property type="evidence" value="ECO:0007669"/>
    <property type="project" value="TreeGrafter"/>
</dbReference>
<dbReference type="Pfam" id="PF02547">
    <property type="entry name" value="Queuosine_synth"/>
    <property type="match status" value="1"/>
</dbReference>
<evidence type="ECO:0000313" key="5">
    <source>
        <dbReference type="EMBL" id="APJ03103.1"/>
    </source>
</evidence>
<keyword evidence="5" id="KW-0413">Isomerase</keyword>
<dbReference type="InterPro" id="IPR003699">
    <property type="entry name" value="QueA"/>
</dbReference>
<dbReference type="EMBL" id="CP017834">
    <property type="protein sequence ID" value="APJ03103.1"/>
    <property type="molecule type" value="Genomic_DNA"/>
</dbReference>
<protein>
    <submittedName>
        <fullName evidence="5">tRNA preQ1(34) S-adenosylmethionine ribosyltransferase-isomerase QueA</fullName>
    </submittedName>
</protein>
<keyword evidence="4" id="KW-0671">Queuosine biosynthesis</keyword>